<keyword evidence="2" id="KW-1185">Reference proteome</keyword>
<reference evidence="1 2" key="1">
    <citation type="journal article" date="2012" name="PLoS Pathog.">
        <title>Diverse lifestyles and strategies of plant pathogenesis encoded in the genomes of eighteen Dothideomycetes fungi.</title>
        <authorList>
            <person name="Ohm R.A."/>
            <person name="Feau N."/>
            <person name="Henrissat B."/>
            <person name="Schoch C.L."/>
            <person name="Horwitz B.A."/>
            <person name="Barry K.W."/>
            <person name="Condon B.J."/>
            <person name="Copeland A.C."/>
            <person name="Dhillon B."/>
            <person name="Glaser F."/>
            <person name="Hesse C.N."/>
            <person name="Kosti I."/>
            <person name="LaButti K."/>
            <person name="Lindquist E.A."/>
            <person name="Lucas S."/>
            <person name="Salamov A.A."/>
            <person name="Bradshaw R.E."/>
            <person name="Ciuffetti L."/>
            <person name="Hamelin R.C."/>
            <person name="Kema G.H.J."/>
            <person name="Lawrence C."/>
            <person name="Scott J.A."/>
            <person name="Spatafora J.W."/>
            <person name="Turgeon B.G."/>
            <person name="de Wit P.J.G.M."/>
            <person name="Zhong S."/>
            <person name="Goodwin S.B."/>
            <person name="Grigoriev I.V."/>
        </authorList>
    </citation>
    <scope>NUCLEOTIDE SEQUENCE [LARGE SCALE GENOMIC DNA]</scope>
    <source>
        <strain evidence="1 2">CIRAD86</strain>
    </source>
</reference>
<dbReference type="Proteomes" id="UP000016932">
    <property type="component" value="Unassembled WGS sequence"/>
</dbReference>
<organism evidence="1 2">
    <name type="scientific">Pseudocercospora fijiensis (strain CIRAD86)</name>
    <name type="common">Black leaf streak disease fungus</name>
    <name type="synonym">Mycosphaerella fijiensis</name>
    <dbReference type="NCBI Taxonomy" id="383855"/>
    <lineage>
        <taxon>Eukaryota</taxon>
        <taxon>Fungi</taxon>
        <taxon>Dikarya</taxon>
        <taxon>Ascomycota</taxon>
        <taxon>Pezizomycotina</taxon>
        <taxon>Dothideomycetes</taxon>
        <taxon>Dothideomycetidae</taxon>
        <taxon>Mycosphaerellales</taxon>
        <taxon>Mycosphaerellaceae</taxon>
        <taxon>Pseudocercospora</taxon>
    </lineage>
</organism>
<name>M3A6S9_PSEFD</name>
<dbReference type="GeneID" id="19333711"/>
<dbReference type="AlphaFoldDB" id="M3A6S9"/>
<dbReference type="EMBL" id="KB446561">
    <property type="protein sequence ID" value="EME80311.1"/>
    <property type="molecule type" value="Genomic_DNA"/>
</dbReference>
<protein>
    <submittedName>
        <fullName evidence="1">Uncharacterized protein</fullName>
    </submittedName>
</protein>
<evidence type="ECO:0000313" key="2">
    <source>
        <dbReference type="Proteomes" id="UP000016932"/>
    </source>
</evidence>
<evidence type="ECO:0000313" key="1">
    <source>
        <dbReference type="EMBL" id="EME80311.1"/>
    </source>
</evidence>
<dbReference type="KEGG" id="pfj:MYCFIDRAFT_177268"/>
<gene>
    <name evidence="1" type="ORF">MYCFIDRAFT_177268</name>
</gene>
<accession>M3A6S9</accession>
<dbReference type="RefSeq" id="XP_007929289.1">
    <property type="nucleotide sequence ID" value="XM_007931098.1"/>
</dbReference>
<dbReference type="VEuPathDB" id="FungiDB:MYCFIDRAFT_177268"/>
<proteinExistence type="predicted"/>
<dbReference type="HOGENOM" id="CLU_2513611_0_0_1"/>
<sequence length="85" mass="9535">MQADNLDFRGREFSVVAIPCFTACSFEWNAMQCNAMHGAMAVPFAAEDVPQDDSSSFSSYDTARLMLRLMATTRMKRARANAMRD</sequence>